<dbReference type="AlphaFoldDB" id="A0A1Z5R5H7"/>
<evidence type="ECO:0000313" key="2">
    <source>
        <dbReference type="Proteomes" id="UP000000768"/>
    </source>
</evidence>
<accession>A0A1Z5R5H7</accession>
<organism evidence="1 2">
    <name type="scientific">Sorghum bicolor</name>
    <name type="common">Sorghum</name>
    <name type="synonym">Sorghum vulgare</name>
    <dbReference type="NCBI Taxonomy" id="4558"/>
    <lineage>
        <taxon>Eukaryota</taxon>
        <taxon>Viridiplantae</taxon>
        <taxon>Streptophyta</taxon>
        <taxon>Embryophyta</taxon>
        <taxon>Tracheophyta</taxon>
        <taxon>Spermatophyta</taxon>
        <taxon>Magnoliopsida</taxon>
        <taxon>Liliopsida</taxon>
        <taxon>Poales</taxon>
        <taxon>Poaceae</taxon>
        <taxon>PACMAD clade</taxon>
        <taxon>Panicoideae</taxon>
        <taxon>Andropogonodae</taxon>
        <taxon>Andropogoneae</taxon>
        <taxon>Sorghinae</taxon>
        <taxon>Sorghum</taxon>
    </lineage>
</organism>
<dbReference type="Gramene" id="OQU78819">
    <property type="protein sequence ID" value="OQU78819"/>
    <property type="gene ID" value="SORBI_3008G054150"/>
</dbReference>
<name>A0A1Z5R5H7_SORBI</name>
<keyword evidence="2" id="KW-1185">Reference proteome</keyword>
<sequence length="37" mass="4347">MAGYIMMFRMSDEGFACIVHYSIPSEICSTWTKDLRR</sequence>
<dbReference type="Proteomes" id="UP000000768">
    <property type="component" value="Chromosome 8"/>
</dbReference>
<dbReference type="EMBL" id="CM000767">
    <property type="protein sequence ID" value="OQU78819.1"/>
    <property type="molecule type" value="Genomic_DNA"/>
</dbReference>
<gene>
    <name evidence="1" type="ORF">SORBI_3008G054150</name>
</gene>
<protein>
    <submittedName>
        <fullName evidence="1">Uncharacterized protein</fullName>
    </submittedName>
</protein>
<proteinExistence type="predicted"/>
<evidence type="ECO:0000313" key="1">
    <source>
        <dbReference type="EMBL" id="OQU78819.1"/>
    </source>
</evidence>
<reference evidence="1 2" key="1">
    <citation type="journal article" date="2009" name="Nature">
        <title>The Sorghum bicolor genome and the diversification of grasses.</title>
        <authorList>
            <person name="Paterson A.H."/>
            <person name="Bowers J.E."/>
            <person name="Bruggmann R."/>
            <person name="Dubchak I."/>
            <person name="Grimwood J."/>
            <person name="Gundlach H."/>
            <person name="Haberer G."/>
            <person name="Hellsten U."/>
            <person name="Mitros T."/>
            <person name="Poliakov A."/>
            <person name="Schmutz J."/>
            <person name="Spannagl M."/>
            <person name="Tang H."/>
            <person name="Wang X."/>
            <person name="Wicker T."/>
            <person name="Bharti A.K."/>
            <person name="Chapman J."/>
            <person name="Feltus F.A."/>
            <person name="Gowik U."/>
            <person name="Grigoriev I.V."/>
            <person name="Lyons E."/>
            <person name="Maher C.A."/>
            <person name="Martis M."/>
            <person name="Narechania A."/>
            <person name="Otillar R.P."/>
            <person name="Penning B.W."/>
            <person name="Salamov A.A."/>
            <person name="Wang Y."/>
            <person name="Zhang L."/>
            <person name="Carpita N.C."/>
            <person name="Freeling M."/>
            <person name="Gingle A.R."/>
            <person name="Hash C.T."/>
            <person name="Keller B."/>
            <person name="Klein P."/>
            <person name="Kresovich S."/>
            <person name="McCann M.C."/>
            <person name="Ming R."/>
            <person name="Peterson D.G."/>
            <person name="Mehboob-ur-Rahman"/>
            <person name="Ware D."/>
            <person name="Westhoff P."/>
            <person name="Mayer K.F."/>
            <person name="Messing J."/>
            <person name="Rokhsar D.S."/>
        </authorList>
    </citation>
    <scope>NUCLEOTIDE SEQUENCE [LARGE SCALE GENOMIC DNA]</scope>
    <source>
        <strain evidence="2">cv. BTx623</strain>
    </source>
</reference>
<reference evidence="2" key="2">
    <citation type="journal article" date="2018" name="Plant J.">
        <title>The Sorghum bicolor reference genome: improved assembly, gene annotations, a transcriptome atlas, and signatures of genome organization.</title>
        <authorList>
            <person name="McCormick R.F."/>
            <person name="Truong S.K."/>
            <person name="Sreedasyam A."/>
            <person name="Jenkins J."/>
            <person name="Shu S."/>
            <person name="Sims D."/>
            <person name="Kennedy M."/>
            <person name="Amirebrahimi M."/>
            <person name="Weers B.D."/>
            <person name="McKinley B."/>
            <person name="Mattison A."/>
            <person name="Morishige D.T."/>
            <person name="Grimwood J."/>
            <person name="Schmutz J."/>
            <person name="Mullet J.E."/>
        </authorList>
    </citation>
    <scope>NUCLEOTIDE SEQUENCE [LARGE SCALE GENOMIC DNA]</scope>
    <source>
        <strain evidence="2">cv. BTx623</strain>
    </source>
</reference>
<dbReference type="InParanoid" id="A0A1Z5R5H7"/>